<dbReference type="Proteomes" id="UP000019376">
    <property type="component" value="Unassembled WGS sequence"/>
</dbReference>
<protein>
    <submittedName>
        <fullName evidence="2">Uncharacterized protein</fullName>
    </submittedName>
</protein>
<organism evidence="2 3">
    <name type="scientific">Penicillium oxalicum (strain 114-2 / CGMCC 5302)</name>
    <name type="common">Penicillium decumbens</name>
    <dbReference type="NCBI Taxonomy" id="933388"/>
    <lineage>
        <taxon>Eukaryota</taxon>
        <taxon>Fungi</taxon>
        <taxon>Dikarya</taxon>
        <taxon>Ascomycota</taxon>
        <taxon>Pezizomycotina</taxon>
        <taxon>Eurotiomycetes</taxon>
        <taxon>Eurotiomycetidae</taxon>
        <taxon>Eurotiales</taxon>
        <taxon>Aspergillaceae</taxon>
        <taxon>Penicillium</taxon>
    </lineage>
</organism>
<feature type="region of interest" description="Disordered" evidence="1">
    <location>
        <begin position="278"/>
        <end position="297"/>
    </location>
</feature>
<feature type="region of interest" description="Disordered" evidence="1">
    <location>
        <begin position="433"/>
        <end position="477"/>
    </location>
</feature>
<dbReference type="PhylomeDB" id="S8B1I7"/>
<proteinExistence type="predicted"/>
<keyword evidence="3" id="KW-1185">Reference proteome</keyword>
<evidence type="ECO:0000313" key="2">
    <source>
        <dbReference type="EMBL" id="EPS32678.1"/>
    </source>
</evidence>
<feature type="compositionally biased region" description="Low complexity" evidence="1">
    <location>
        <begin position="285"/>
        <end position="294"/>
    </location>
</feature>
<dbReference type="EMBL" id="KB644414">
    <property type="protein sequence ID" value="EPS32678.1"/>
    <property type="molecule type" value="Genomic_DNA"/>
</dbReference>
<evidence type="ECO:0000256" key="1">
    <source>
        <dbReference type="SAM" id="MobiDB-lite"/>
    </source>
</evidence>
<evidence type="ECO:0000313" key="3">
    <source>
        <dbReference type="Proteomes" id="UP000019376"/>
    </source>
</evidence>
<feature type="region of interest" description="Disordered" evidence="1">
    <location>
        <begin position="1"/>
        <end position="38"/>
    </location>
</feature>
<dbReference type="AlphaFoldDB" id="S8B1I7"/>
<name>S8B1I7_PENO1</name>
<feature type="compositionally biased region" description="Low complexity" evidence="1">
    <location>
        <begin position="12"/>
        <end position="26"/>
    </location>
</feature>
<gene>
    <name evidence="2" type="ORF">PDE_07638</name>
</gene>
<dbReference type="STRING" id="933388.S8B1I7"/>
<feature type="compositionally biased region" description="Polar residues" evidence="1">
    <location>
        <begin position="441"/>
        <end position="456"/>
    </location>
</feature>
<sequence length="502" mass="56101">MSTMTTLERSHSCTSSNSLSMSSPRLSVRREVTPPGSELSLTHLHDRINQLDSRVLELRSTVLTKEGYVDRRNREDDHIRREFQHHQAISQRIDLNVVALRSDVDQIRTSIFQLKSSIGQSGTETVYLRGDVDRLQKTTDQLQVDIAAIKSEACATRIDISKLQTASNQLRTDLMTLDHKISHQYHALTSRMNSLESQMKYADRVRFNSLAHTVHAPINPVPVIMDDGTLEWPQYFPRTVWRFWCLKKRSRVHRLIELAEFYQLGDYQEWARMHPSDMYADDSDSSSSSEGSSSITRAEAVRRYPEAAHQALAATLGLLYYKIRNEVGEGPHGPVTTRPPKRQQEEVASTGTSNKSKPVKIPRRPSVSDSFIQRLVNGGPSVESKSSTSEEFDKLGWNPFADVSDDAMSKLRSIDPQDIGTVLRALEQGRLKLKPSRSEKLNMSPTESKANHSFSGKATEPAQEDVSPTVPNTVPTQPISTVEFATAAALPETASGGDSSTS</sequence>
<dbReference type="Gene3D" id="1.10.287.1490">
    <property type="match status" value="1"/>
</dbReference>
<reference evidence="2 3" key="1">
    <citation type="journal article" date="2013" name="PLoS ONE">
        <title>Genomic and secretomic analyses reveal unique features of the lignocellulolytic enzyme system of Penicillium decumbens.</title>
        <authorList>
            <person name="Liu G."/>
            <person name="Zhang L."/>
            <person name="Wei X."/>
            <person name="Zou G."/>
            <person name="Qin Y."/>
            <person name="Ma L."/>
            <person name="Li J."/>
            <person name="Zheng H."/>
            <person name="Wang S."/>
            <person name="Wang C."/>
            <person name="Xun L."/>
            <person name="Zhao G.-P."/>
            <person name="Zhou Z."/>
            <person name="Qu Y."/>
        </authorList>
    </citation>
    <scope>NUCLEOTIDE SEQUENCE [LARGE SCALE GENOMIC DNA]</scope>
    <source>
        <strain evidence="3">114-2 / CGMCC 5302</strain>
    </source>
</reference>
<feature type="compositionally biased region" description="Polar residues" evidence="1">
    <location>
        <begin position="346"/>
        <end position="356"/>
    </location>
</feature>
<dbReference type="HOGENOM" id="CLU_042289_0_0_1"/>
<feature type="region of interest" description="Disordered" evidence="1">
    <location>
        <begin position="330"/>
        <end position="365"/>
    </location>
</feature>
<dbReference type="OrthoDB" id="4833301at2759"/>
<dbReference type="eggNOG" id="ENOG502T1G6">
    <property type="taxonomic scope" value="Eukaryota"/>
</dbReference>
<accession>S8B1I7</accession>